<accession>A0A8D8HCR2</accession>
<name>A0A8D8HCR2_CULPI</name>
<protein>
    <submittedName>
        <fullName evidence="1">(northern house mosquito) hypothetical protein</fullName>
    </submittedName>
</protein>
<dbReference type="AlphaFoldDB" id="A0A8D8HCR2"/>
<organism evidence="1">
    <name type="scientific">Culex pipiens</name>
    <name type="common">House mosquito</name>
    <dbReference type="NCBI Taxonomy" id="7175"/>
    <lineage>
        <taxon>Eukaryota</taxon>
        <taxon>Metazoa</taxon>
        <taxon>Ecdysozoa</taxon>
        <taxon>Arthropoda</taxon>
        <taxon>Hexapoda</taxon>
        <taxon>Insecta</taxon>
        <taxon>Pterygota</taxon>
        <taxon>Neoptera</taxon>
        <taxon>Endopterygota</taxon>
        <taxon>Diptera</taxon>
        <taxon>Nematocera</taxon>
        <taxon>Culicoidea</taxon>
        <taxon>Culicidae</taxon>
        <taxon>Culicinae</taxon>
        <taxon>Culicini</taxon>
        <taxon>Culex</taxon>
        <taxon>Culex</taxon>
    </lineage>
</organism>
<reference evidence="1" key="1">
    <citation type="submission" date="2021-05" db="EMBL/GenBank/DDBJ databases">
        <authorList>
            <person name="Alioto T."/>
            <person name="Alioto T."/>
            <person name="Gomez Garrido J."/>
        </authorList>
    </citation>
    <scope>NUCLEOTIDE SEQUENCE</scope>
</reference>
<dbReference type="EMBL" id="HBUE01312676">
    <property type="protein sequence ID" value="CAG6584023.1"/>
    <property type="molecule type" value="Transcribed_RNA"/>
</dbReference>
<sequence length="108" mass="12465">MSLQLFLHLFLKLDSLLFGLNLRDEVRFGAIAVVELLHEIVLFLFLHWFKELGKVDLIFSPFGVIRITLPRLLFGLSQCGLHVRQLAQILQLLLDLHRKIPSRAIPVL</sequence>
<proteinExistence type="predicted"/>
<dbReference type="EMBL" id="HBUE01206370">
    <property type="protein sequence ID" value="CAG6532151.1"/>
    <property type="molecule type" value="Transcribed_RNA"/>
</dbReference>
<evidence type="ECO:0000313" key="1">
    <source>
        <dbReference type="EMBL" id="CAG6532151.1"/>
    </source>
</evidence>